<dbReference type="PANTHER" id="PTHR11533">
    <property type="entry name" value="PROTEASE M1 ZINC METALLOPROTEASE"/>
    <property type="match status" value="1"/>
</dbReference>
<sequence>MLALGSLRGQGSRIINLRAVAGTSSTSSTSSSSIIPVSILTPAIRGSDRSLFPPSTTVPARHRHHRLPLLARFFTSATTTSLSSSASASSSSSAPLTTRCISSSSVISSSFVPRFTILPGYHRYYSTQLRTMSAADRDTLPDVAKPSHYDLSLFNLKFGPSWAYEGQVKIDIKVSRETSELVLNAKELTVNNAEISSPAGIVLKASNISYDKASQRVTLEFPSNIPLGTCVLAVDFAGTINNHMSGFYRSKYKPLETPSPSTPKDADHHYMLSTQFEACDARQAFPCFDEPNLKATFDFEIETPKDLVALSNMPVKSTRDGSSADLHVVKFERTPIMSTYLLAWAVGDFEYVEAKTERKYNGVNIPVRVYTTRGLKEQARFAAGYAHRIIDYFSEIFQIDYPLPKSDLLAVHEFASGAMENWGLVTYRTTAVLFEEGKSDNKYRNRVAYVIAHELAHQWFGNLVTMDWWNELWLNEGFATWIGWLAIDHFHPERNIWSQFVAEALQSAFQLDALRASHPIEVPVKNALEVDQIFDHISYFKGSSVIRMLSSHLGQETFLRGVSDYLKAHAYGNATTNDLWSALSKASNQDVTKFMDPWIRKIGFPLVTIKEESNQLSISQKRFLASGDVKAEEDETVWWIPLGIKSGETIQEQKGLTAKSDVVQNIDNSFYKINLDQCGFYRTNYPPDRLAKLGKSQERLSNEDKIGLIGDAAALAVSGDGTTTALLALVEGFQNEQSYLVWSQIASSLGNLRSVFSTNEGMATALKNYVRKLVTPAVEKIGWEFKPEDDYLTFQLRHLLISMAGNSGHEATIAEARRRFELWASGEDKAAVHPSLRSAVFGITVAEGGKKEYDAVMEEYLRTDSIDGKEICLLSLGRTKNPDLIKSYGNFLFSSNVAIQDLHTGASAMAGNSQARLVFWNFIKENWPMIEQRLTSNKIVFDRFLRMSLGKFAEHDVGKDIAEFFAGKDQDGIDRGLVIVADTVRTNANYKQREEAIVAGWLKENGYA</sequence>
<evidence type="ECO:0000256" key="10">
    <source>
        <dbReference type="PIRSR" id="PIRSR634016-4"/>
    </source>
</evidence>
<name>A0A8H7YUU0_AJECA</name>
<dbReference type="GO" id="GO:0070006">
    <property type="term" value="F:metalloaminopeptidase activity"/>
    <property type="evidence" value="ECO:0007669"/>
    <property type="project" value="TreeGrafter"/>
</dbReference>
<dbReference type="InterPro" id="IPR014782">
    <property type="entry name" value="Peptidase_M1_dom"/>
</dbReference>
<dbReference type="FunFam" id="1.25.50.20:FF:000002">
    <property type="entry name" value="Aminopeptidase"/>
    <property type="match status" value="1"/>
</dbReference>
<comment type="caution">
    <text evidence="14">The sequence shown here is derived from an EMBL/GenBank/DDBJ whole genome shotgun (WGS) entry which is preliminary data.</text>
</comment>
<keyword evidence="5" id="KW-0378">Hydrolase</keyword>
<dbReference type="Gene3D" id="2.60.40.1730">
    <property type="entry name" value="tricorn interacting facor f3 domain"/>
    <property type="match status" value="1"/>
</dbReference>
<dbReference type="GO" id="GO:0008270">
    <property type="term" value="F:zinc ion binding"/>
    <property type="evidence" value="ECO:0007669"/>
    <property type="project" value="InterPro"/>
</dbReference>
<keyword evidence="2 14" id="KW-0031">Aminopeptidase</keyword>
<keyword evidence="4 9" id="KW-0479">Metal-binding</keyword>
<dbReference type="OrthoDB" id="10031169at2759"/>
<dbReference type="SUPFAM" id="SSF63737">
    <property type="entry name" value="Leukotriene A4 hydrolase N-terminal domain"/>
    <property type="match status" value="1"/>
</dbReference>
<dbReference type="GO" id="GO:0005737">
    <property type="term" value="C:cytoplasm"/>
    <property type="evidence" value="ECO:0007669"/>
    <property type="project" value="TreeGrafter"/>
</dbReference>
<evidence type="ECO:0000256" key="1">
    <source>
        <dbReference type="ARBA" id="ARBA00010136"/>
    </source>
</evidence>
<dbReference type="AlphaFoldDB" id="A0A8H7YUU0"/>
<feature type="binding site" evidence="9">
    <location>
        <position position="457"/>
    </location>
    <ligand>
        <name>Zn(2+)</name>
        <dbReference type="ChEBI" id="CHEBI:29105"/>
        <note>catalytic</note>
    </ligand>
</feature>
<feature type="domain" description="Peptidase M1 membrane alanine aminopeptidase" evidence="11">
    <location>
        <begin position="382"/>
        <end position="598"/>
    </location>
</feature>
<feature type="binding site" evidence="9">
    <location>
        <position position="453"/>
    </location>
    <ligand>
        <name>Zn(2+)</name>
        <dbReference type="ChEBI" id="CHEBI:29105"/>
        <note>catalytic</note>
    </ligand>
</feature>
<dbReference type="Pfam" id="PF11838">
    <property type="entry name" value="ERAP1_C"/>
    <property type="match status" value="1"/>
</dbReference>
<feature type="active site" description="Proton acceptor" evidence="8">
    <location>
        <position position="454"/>
    </location>
</feature>
<dbReference type="FunFam" id="1.10.390.10:FF:000001">
    <property type="entry name" value="Aminopeptidase"/>
    <property type="match status" value="1"/>
</dbReference>
<feature type="binding site" evidence="9">
    <location>
        <position position="476"/>
    </location>
    <ligand>
        <name>Zn(2+)</name>
        <dbReference type="ChEBI" id="CHEBI:29105"/>
        <note>catalytic</note>
    </ligand>
</feature>
<dbReference type="Gene3D" id="1.25.50.20">
    <property type="match status" value="1"/>
</dbReference>
<dbReference type="FunFam" id="2.60.40.1730:FF:000002">
    <property type="entry name" value="Aminopeptidase"/>
    <property type="match status" value="1"/>
</dbReference>
<dbReference type="Pfam" id="PF17900">
    <property type="entry name" value="Peptidase_M1_N"/>
    <property type="match status" value="1"/>
</dbReference>
<evidence type="ECO:0000256" key="3">
    <source>
        <dbReference type="ARBA" id="ARBA00022670"/>
    </source>
</evidence>
<proteinExistence type="inferred from homology"/>
<dbReference type="PRINTS" id="PR00756">
    <property type="entry name" value="ALADIPTASE"/>
</dbReference>
<dbReference type="FunFam" id="2.60.40.1910:FF:000004">
    <property type="entry name" value="Aminopeptidase"/>
    <property type="match status" value="1"/>
</dbReference>
<dbReference type="GO" id="GO:0006508">
    <property type="term" value="P:proteolysis"/>
    <property type="evidence" value="ECO:0007669"/>
    <property type="project" value="UniProtKB-KW"/>
</dbReference>
<dbReference type="InterPro" id="IPR024571">
    <property type="entry name" value="ERAP1-like_C_dom"/>
</dbReference>
<evidence type="ECO:0000259" key="12">
    <source>
        <dbReference type="Pfam" id="PF11838"/>
    </source>
</evidence>
<comment type="similarity">
    <text evidence="1">Belongs to the peptidase M1 family.</text>
</comment>
<evidence type="ECO:0000259" key="13">
    <source>
        <dbReference type="Pfam" id="PF17900"/>
    </source>
</evidence>
<evidence type="ECO:0000313" key="14">
    <source>
        <dbReference type="EMBL" id="KAG5296024.1"/>
    </source>
</evidence>
<dbReference type="InterPro" id="IPR034016">
    <property type="entry name" value="M1_APN-typ"/>
</dbReference>
<evidence type="ECO:0000313" key="15">
    <source>
        <dbReference type="Proteomes" id="UP000670092"/>
    </source>
</evidence>
<accession>A0A8H7YUU0</accession>
<gene>
    <name evidence="14" type="ORF">I7I52_06499</name>
</gene>
<evidence type="ECO:0000259" key="11">
    <source>
        <dbReference type="Pfam" id="PF01433"/>
    </source>
</evidence>
<dbReference type="InterPro" id="IPR045357">
    <property type="entry name" value="Aminopeptidase_N-like_N"/>
</dbReference>
<dbReference type="SUPFAM" id="SSF55486">
    <property type="entry name" value="Metalloproteases ('zincins'), catalytic domain"/>
    <property type="match status" value="1"/>
</dbReference>
<evidence type="ECO:0000256" key="4">
    <source>
        <dbReference type="ARBA" id="ARBA00022723"/>
    </source>
</evidence>
<feature type="domain" description="Aminopeptidase N-like N-terminal" evidence="13">
    <location>
        <begin position="145"/>
        <end position="341"/>
    </location>
</feature>
<evidence type="ECO:0000256" key="5">
    <source>
        <dbReference type="ARBA" id="ARBA00022801"/>
    </source>
</evidence>
<dbReference type="GO" id="GO:0016020">
    <property type="term" value="C:membrane"/>
    <property type="evidence" value="ECO:0007669"/>
    <property type="project" value="TreeGrafter"/>
</dbReference>
<keyword evidence="7" id="KW-0482">Metalloprotease</keyword>
<feature type="site" description="Transition state stabilizer" evidence="10">
    <location>
        <position position="539"/>
    </location>
</feature>
<dbReference type="Pfam" id="PF01433">
    <property type="entry name" value="Peptidase_M1"/>
    <property type="match status" value="1"/>
</dbReference>
<dbReference type="GO" id="GO:0042277">
    <property type="term" value="F:peptide binding"/>
    <property type="evidence" value="ECO:0007669"/>
    <property type="project" value="TreeGrafter"/>
</dbReference>
<evidence type="ECO:0000256" key="2">
    <source>
        <dbReference type="ARBA" id="ARBA00022438"/>
    </source>
</evidence>
<organism evidence="14 15">
    <name type="scientific">Ajellomyces capsulatus</name>
    <name type="common">Darling's disease fungus</name>
    <name type="synonym">Histoplasma capsulatum</name>
    <dbReference type="NCBI Taxonomy" id="5037"/>
    <lineage>
        <taxon>Eukaryota</taxon>
        <taxon>Fungi</taxon>
        <taxon>Dikarya</taxon>
        <taxon>Ascomycota</taxon>
        <taxon>Pezizomycotina</taxon>
        <taxon>Eurotiomycetes</taxon>
        <taxon>Eurotiomycetidae</taxon>
        <taxon>Onygenales</taxon>
        <taxon>Ajellomycetaceae</taxon>
        <taxon>Histoplasma</taxon>
    </lineage>
</organism>
<dbReference type="InterPro" id="IPR050344">
    <property type="entry name" value="Peptidase_M1_aminopeptidases"/>
</dbReference>
<evidence type="ECO:0000256" key="9">
    <source>
        <dbReference type="PIRSR" id="PIRSR634016-3"/>
    </source>
</evidence>
<evidence type="ECO:0000256" key="7">
    <source>
        <dbReference type="ARBA" id="ARBA00023049"/>
    </source>
</evidence>
<dbReference type="InterPro" id="IPR027268">
    <property type="entry name" value="Peptidase_M4/M1_CTD_sf"/>
</dbReference>
<dbReference type="VEuPathDB" id="FungiDB:I7I52_06499"/>
<reference evidence="14 15" key="1">
    <citation type="submission" date="2021-01" db="EMBL/GenBank/DDBJ databases">
        <title>Chromosome-level genome assembly of a human fungal pathogen reveals clustering of transcriptionally co-regulated genes.</title>
        <authorList>
            <person name="Voorhies M."/>
            <person name="Cohen S."/>
            <person name="Shea T.P."/>
            <person name="Petrus S."/>
            <person name="Munoz J.F."/>
            <person name="Poplawski S."/>
            <person name="Goldman W.E."/>
            <person name="Michael T."/>
            <person name="Cuomo C.A."/>
            <person name="Sil A."/>
            <person name="Beyhan S."/>
        </authorList>
    </citation>
    <scope>NUCLEOTIDE SEQUENCE [LARGE SCALE GENOMIC DNA]</scope>
    <source>
        <strain evidence="14 15">G184AR</strain>
    </source>
</reference>
<dbReference type="Proteomes" id="UP000670092">
    <property type="component" value="Unassembled WGS sequence"/>
</dbReference>
<protein>
    <submittedName>
        <fullName evidence="14">Aminopeptidase</fullName>
    </submittedName>
</protein>
<dbReference type="Gene3D" id="1.10.390.10">
    <property type="entry name" value="Neutral Protease Domain 2"/>
    <property type="match status" value="1"/>
</dbReference>
<dbReference type="PANTHER" id="PTHR11533:SF171">
    <property type="entry name" value="AMINOPEPTIDASE"/>
    <property type="match status" value="1"/>
</dbReference>
<evidence type="ECO:0000256" key="8">
    <source>
        <dbReference type="PIRSR" id="PIRSR634016-1"/>
    </source>
</evidence>
<keyword evidence="6 9" id="KW-0862">Zinc</keyword>
<dbReference type="GO" id="GO:0043171">
    <property type="term" value="P:peptide catabolic process"/>
    <property type="evidence" value="ECO:0007669"/>
    <property type="project" value="TreeGrafter"/>
</dbReference>
<comment type="cofactor">
    <cofactor evidence="9">
        <name>Zn(2+)</name>
        <dbReference type="ChEBI" id="CHEBI:29105"/>
    </cofactor>
    <text evidence="9">Binds 1 zinc ion per subunit.</text>
</comment>
<dbReference type="EMBL" id="JAEVHI010000003">
    <property type="protein sequence ID" value="KAG5296024.1"/>
    <property type="molecule type" value="Genomic_DNA"/>
</dbReference>
<keyword evidence="3" id="KW-0645">Protease</keyword>
<feature type="domain" description="ERAP1-like C-terminal" evidence="12">
    <location>
        <begin position="670"/>
        <end position="985"/>
    </location>
</feature>
<evidence type="ECO:0000256" key="6">
    <source>
        <dbReference type="ARBA" id="ARBA00022833"/>
    </source>
</evidence>
<dbReference type="Gene3D" id="2.60.40.1910">
    <property type="match status" value="1"/>
</dbReference>
<dbReference type="InterPro" id="IPR042097">
    <property type="entry name" value="Aminopeptidase_N-like_N_sf"/>
</dbReference>
<dbReference type="InterPro" id="IPR001930">
    <property type="entry name" value="Peptidase_M1"/>
</dbReference>
<dbReference type="CDD" id="cd09601">
    <property type="entry name" value="M1_APN-Q_like"/>
    <property type="match status" value="1"/>
</dbReference>